<keyword evidence="10" id="KW-0645">Protease</keyword>
<evidence type="ECO:0000256" key="17">
    <source>
        <dbReference type="ARBA" id="ARBA00022984"/>
    </source>
</evidence>
<evidence type="ECO:0000256" key="19">
    <source>
        <dbReference type="ARBA" id="ARBA00023136"/>
    </source>
</evidence>
<dbReference type="Pfam" id="PF00912">
    <property type="entry name" value="Transgly"/>
    <property type="match status" value="1"/>
</dbReference>
<feature type="domain" description="Penicillin-binding protein transpeptidase" evidence="27">
    <location>
        <begin position="456"/>
        <end position="726"/>
    </location>
</feature>
<keyword evidence="7" id="KW-1003">Cell membrane</keyword>
<keyword evidence="16" id="KW-0735">Signal-anchor</keyword>
<dbReference type="InterPro" id="IPR050396">
    <property type="entry name" value="Glycosyltr_51/Transpeptidase"/>
</dbReference>
<dbReference type="EMBL" id="JAPFPW010000013">
    <property type="protein sequence ID" value="MCW7754605.1"/>
    <property type="molecule type" value="Genomic_DNA"/>
</dbReference>
<evidence type="ECO:0000313" key="30">
    <source>
        <dbReference type="EMBL" id="MCW7754605.1"/>
    </source>
</evidence>
<evidence type="ECO:0000256" key="9">
    <source>
        <dbReference type="ARBA" id="ARBA00022645"/>
    </source>
</evidence>
<dbReference type="InterPro" id="IPR012338">
    <property type="entry name" value="Beta-lactam/transpept-like"/>
</dbReference>
<evidence type="ECO:0000256" key="15">
    <source>
        <dbReference type="ARBA" id="ARBA00022960"/>
    </source>
</evidence>
<dbReference type="InterPro" id="IPR001264">
    <property type="entry name" value="Glyco_trans_51"/>
</dbReference>
<evidence type="ECO:0000256" key="3">
    <source>
        <dbReference type="ARBA" id="ARBA00007090"/>
    </source>
</evidence>
<evidence type="ECO:0000256" key="24">
    <source>
        <dbReference type="ARBA" id="ARBA00044770"/>
    </source>
</evidence>
<dbReference type="SUPFAM" id="SSF56601">
    <property type="entry name" value="beta-lactamase/transpeptidase-like"/>
    <property type="match status" value="1"/>
</dbReference>
<keyword evidence="20" id="KW-0046">Antibiotic resistance</keyword>
<evidence type="ECO:0000256" key="5">
    <source>
        <dbReference type="ARBA" id="ARBA00012448"/>
    </source>
</evidence>
<dbReference type="PANTHER" id="PTHR32282:SF27">
    <property type="entry name" value="PENICILLIN-BINDING PROTEIN 1A"/>
    <property type="match status" value="1"/>
</dbReference>
<keyword evidence="22" id="KW-0961">Cell wall biogenesis/degradation</keyword>
<evidence type="ECO:0000256" key="7">
    <source>
        <dbReference type="ARBA" id="ARBA00022475"/>
    </source>
</evidence>
<comment type="similarity">
    <text evidence="3">In the C-terminal section; belongs to the transpeptidase family.</text>
</comment>
<evidence type="ECO:0000256" key="1">
    <source>
        <dbReference type="ARBA" id="ARBA00004249"/>
    </source>
</evidence>
<evidence type="ECO:0000256" key="8">
    <source>
        <dbReference type="ARBA" id="ARBA00022519"/>
    </source>
</evidence>
<evidence type="ECO:0000256" key="22">
    <source>
        <dbReference type="ARBA" id="ARBA00023316"/>
    </source>
</evidence>
<comment type="caution">
    <text evidence="30">The sequence shown here is derived from an EMBL/GenBank/DDBJ whole genome shotgun (WGS) entry which is preliminary data.</text>
</comment>
<dbReference type="InterPro" id="IPR023346">
    <property type="entry name" value="Lysozyme-like_dom_sf"/>
</dbReference>
<gene>
    <name evidence="30" type="ORF">OOT00_11480</name>
</gene>
<evidence type="ECO:0000313" key="31">
    <source>
        <dbReference type="Proteomes" id="UP001209681"/>
    </source>
</evidence>
<dbReference type="InterPro" id="IPR036950">
    <property type="entry name" value="PBP_transglycosylase"/>
</dbReference>
<dbReference type="NCBIfam" id="TIGR02074">
    <property type="entry name" value="PBP_1a_fam"/>
    <property type="match status" value="1"/>
</dbReference>
<keyword evidence="12" id="KW-0808">Transferase</keyword>
<dbReference type="SUPFAM" id="SSF53955">
    <property type="entry name" value="Lysozyme-like"/>
    <property type="match status" value="1"/>
</dbReference>
<keyword evidence="17" id="KW-0573">Peptidoglycan synthesis</keyword>
<keyword evidence="13 26" id="KW-0812">Transmembrane</keyword>
<evidence type="ECO:0000256" key="14">
    <source>
        <dbReference type="ARBA" id="ARBA00022801"/>
    </source>
</evidence>
<dbReference type="InterPro" id="IPR001460">
    <property type="entry name" value="PCN-bd_Tpept"/>
</dbReference>
<keyword evidence="11" id="KW-0328">Glycosyltransferase</keyword>
<comment type="subcellular location">
    <subcellularLocation>
        <location evidence="1">Cell inner membrane</location>
        <topology evidence="1">Single-pass type II membrane protein</topology>
    </subcellularLocation>
</comment>
<sequence>MSSHHRNRRTSPPRGRFISIIKWFFITIFVCSAAAAGLAGTAFFYFSKDLPSVSALKAYRPPAISTVYAEDGTIVAEFFRERRIVISLSDMPDHLIEAFLAAEDSRFFQHRGIDPQGILRAFIKNIQASNIVQGGSTITQQVAKSFFLTPERSYARKMREAILAYRIERYLEKEEILHLYLNQIFLGHGAYGVEAAAQNYFGVSARDLSLAQAAILAGLPQAPSRYSPFRHPERARERQLYVLSRMVSGGILSQEEAETAREEKLSIYPRQNLYIEMAPYYTEYVRQYVLQRYGEKTLYEEGLQIHTALNLSIQREAEKAILKGLADLDKRQGYRGPLSNVGVAGIEAAVASIGEDSGETPVKTNMITRAIVVHVDNQGQKTRVRFGKHTGEIPLSTMRWARRPNPEVAYYDIRIQRPGDALKVGDEILVRLVEKQENGIWDLRLEQIPKAQAALLCMEVGTGKVRAMMGGRDFRDSQFNRAIQSRRQAGSSFKPFIYAAALDKGYTPASIIVDNAFVFRDETRDFTWKPKNYQDTFYGPTMLREALNKSRNVITIKIMEDIGMDYTLGYVRKLGLTSPINRDLSIALGSSGHSLLELVNAYGVFANQGKLADPVFINRIEDRDGNLLENNRPFHEKVLSEETAFLMTSLLETAVSNGTGWRARTLSRKGWPVAAKTGSTNELQDAWFVGYTPQLITGVWVGFDDEASLGEGETGSRAAAPIWVDFMEAAHENLPPTSFPPAPPGIVTVKIDTETGLLPIAESKSSAFEFFQKGNEPVEFTPRSGQIEDEKDFFKQGL</sequence>
<evidence type="ECO:0000256" key="25">
    <source>
        <dbReference type="ARBA" id="ARBA00049902"/>
    </source>
</evidence>
<evidence type="ECO:0000259" key="27">
    <source>
        <dbReference type="Pfam" id="PF00905"/>
    </source>
</evidence>
<evidence type="ECO:0000256" key="13">
    <source>
        <dbReference type="ARBA" id="ARBA00022692"/>
    </source>
</evidence>
<name>A0ABT3NAZ8_9BACT</name>
<comment type="pathway">
    <text evidence="2">Cell wall biogenesis; peptidoglycan biosynthesis.</text>
</comment>
<evidence type="ECO:0000256" key="11">
    <source>
        <dbReference type="ARBA" id="ARBA00022676"/>
    </source>
</evidence>
<comment type="catalytic activity">
    <reaction evidence="23">
        <text>Preferential cleavage: (Ac)2-L-Lys-D-Ala-|-D-Ala. Also transpeptidation of peptidyl-alanyl moieties that are N-acyl substituents of D-alanine.</text>
        <dbReference type="EC" id="3.4.16.4"/>
    </reaction>
</comment>
<dbReference type="Pfam" id="PF00905">
    <property type="entry name" value="Transpeptidase"/>
    <property type="match status" value="1"/>
</dbReference>
<feature type="domain" description="Glycosyl transferase family 51" evidence="28">
    <location>
        <begin position="72"/>
        <end position="246"/>
    </location>
</feature>
<evidence type="ECO:0000256" key="23">
    <source>
        <dbReference type="ARBA" id="ARBA00034000"/>
    </source>
</evidence>
<protein>
    <recommendedName>
        <fullName evidence="6">Penicillin-binding protein 1A</fullName>
        <ecNumber evidence="24">2.4.99.28</ecNumber>
        <ecNumber evidence="5">3.4.16.4</ecNumber>
    </recommendedName>
</protein>
<keyword evidence="18 26" id="KW-1133">Transmembrane helix</keyword>
<evidence type="ECO:0000256" key="4">
    <source>
        <dbReference type="ARBA" id="ARBA00007739"/>
    </source>
</evidence>
<evidence type="ECO:0000256" key="2">
    <source>
        <dbReference type="ARBA" id="ARBA00004752"/>
    </source>
</evidence>
<evidence type="ECO:0000256" key="16">
    <source>
        <dbReference type="ARBA" id="ARBA00022968"/>
    </source>
</evidence>
<comment type="similarity">
    <text evidence="4">In the N-terminal section; belongs to the glycosyltransferase 51 family.</text>
</comment>
<keyword evidence="8" id="KW-0997">Cell inner membrane</keyword>
<evidence type="ECO:0000259" key="28">
    <source>
        <dbReference type="Pfam" id="PF00912"/>
    </source>
</evidence>
<dbReference type="EC" id="3.4.16.4" evidence="5"/>
<comment type="catalytic activity">
    <reaction evidence="25">
        <text>[GlcNAc-(1-&gt;4)-Mur2Ac(oyl-L-Ala-gamma-D-Glu-L-Lys-D-Ala-D-Ala)](n)-di-trans,octa-cis-undecaprenyl diphosphate + beta-D-GlcNAc-(1-&gt;4)-Mur2Ac(oyl-L-Ala-gamma-D-Glu-L-Lys-D-Ala-D-Ala)-di-trans,octa-cis-undecaprenyl diphosphate = [GlcNAc-(1-&gt;4)-Mur2Ac(oyl-L-Ala-gamma-D-Glu-L-Lys-D-Ala-D-Ala)](n+1)-di-trans,octa-cis-undecaprenyl diphosphate + di-trans,octa-cis-undecaprenyl diphosphate + H(+)</text>
        <dbReference type="Rhea" id="RHEA:23708"/>
        <dbReference type="Rhea" id="RHEA-COMP:9602"/>
        <dbReference type="Rhea" id="RHEA-COMP:9603"/>
        <dbReference type="ChEBI" id="CHEBI:15378"/>
        <dbReference type="ChEBI" id="CHEBI:58405"/>
        <dbReference type="ChEBI" id="CHEBI:60033"/>
        <dbReference type="ChEBI" id="CHEBI:78435"/>
        <dbReference type="EC" id="2.4.99.28"/>
    </reaction>
</comment>
<evidence type="ECO:0000256" key="21">
    <source>
        <dbReference type="ARBA" id="ARBA00023268"/>
    </source>
</evidence>
<dbReference type="Gene3D" id="1.10.3810.10">
    <property type="entry name" value="Biosynthetic peptidoglycan transglycosylase-like"/>
    <property type="match status" value="1"/>
</dbReference>
<evidence type="ECO:0000256" key="18">
    <source>
        <dbReference type="ARBA" id="ARBA00022989"/>
    </source>
</evidence>
<dbReference type="InterPro" id="IPR031376">
    <property type="entry name" value="PCB_OB"/>
</dbReference>
<keyword evidence="15" id="KW-0133">Cell shape</keyword>
<keyword evidence="14" id="KW-0378">Hydrolase</keyword>
<dbReference type="Pfam" id="PF17092">
    <property type="entry name" value="PCB_OB"/>
    <property type="match status" value="1"/>
</dbReference>
<dbReference type="EC" id="2.4.99.28" evidence="24"/>
<proteinExistence type="inferred from homology"/>
<evidence type="ECO:0000256" key="20">
    <source>
        <dbReference type="ARBA" id="ARBA00023251"/>
    </source>
</evidence>
<keyword evidence="31" id="KW-1185">Reference proteome</keyword>
<accession>A0ABT3NAZ8</accession>
<evidence type="ECO:0000256" key="6">
    <source>
        <dbReference type="ARBA" id="ARBA00018638"/>
    </source>
</evidence>
<feature type="domain" description="Penicillin-binding protein OB-like" evidence="29">
    <location>
        <begin position="334"/>
        <end position="451"/>
    </location>
</feature>
<keyword evidence="9" id="KW-0121">Carboxypeptidase</keyword>
<dbReference type="Proteomes" id="UP001209681">
    <property type="component" value="Unassembled WGS sequence"/>
</dbReference>
<reference evidence="30 31" key="1">
    <citation type="submission" date="2022-11" db="EMBL/GenBank/DDBJ databases">
        <title>Desulfobotulus tamanensis H1 sp. nov. - anaerobic, alkaliphilic, sulphate reducing bacterium isolated from terrestrial mud volcano.</title>
        <authorList>
            <person name="Frolova A."/>
            <person name="Merkel A.Y."/>
            <person name="Slobodkin A.I."/>
        </authorList>
    </citation>
    <scope>NUCLEOTIDE SEQUENCE [LARGE SCALE GENOMIC DNA]</scope>
    <source>
        <strain evidence="30 31">H1</strain>
    </source>
</reference>
<evidence type="ECO:0000256" key="26">
    <source>
        <dbReference type="SAM" id="Phobius"/>
    </source>
</evidence>
<organism evidence="30 31">
    <name type="scientific">Desulfobotulus pelophilus</name>
    <dbReference type="NCBI Taxonomy" id="2823377"/>
    <lineage>
        <taxon>Bacteria</taxon>
        <taxon>Pseudomonadati</taxon>
        <taxon>Thermodesulfobacteriota</taxon>
        <taxon>Desulfobacteria</taxon>
        <taxon>Desulfobacterales</taxon>
        <taxon>Desulfobacteraceae</taxon>
        <taxon>Desulfobotulus</taxon>
    </lineage>
</organism>
<evidence type="ECO:0000256" key="12">
    <source>
        <dbReference type="ARBA" id="ARBA00022679"/>
    </source>
</evidence>
<dbReference type="Gene3D" id="3.40.710.10">
    <property type="entry name" value="DD-peptidase/beta-lactamase superfamily"/>
    <property type="match status" value="2"/>
</dbReference>
<keyword evidence="19 26" id="KW-0472">Membrane</keyword>
<evidence type="ECO:0000256" key="10">
    <source>
        <dbReference type="ARBA" id="ARBA00022670"/>
    </source>
</evidence>
<keyword evidence="21" id="KW-0511">Multifunctional enzyme</keyword>
<evidence type="ECO:0000259" key="29">
    <source>
        <dbReference type="Pfam" id="PF17092"/>
    </source>
</evidence>
<feature type="transmembrane region" description="Helical" evidence="26">
    <location>
        <begin position="20"/>
        <end position="46"/>
    </location>
</feature>
<dbReference type="PANTHER" id="PTHR32282">
    <property type="entry name" value="BINDING PROTEIN TRANSPEPTIDASE, PUTATIVE-RELATED"/>
    <property type="match status" value="1"/>
</dbReference>
<dbReference type="RefSeq" id="WP_265425518.1">
    <property type="nucleotide sequence ID" value="NZ_JAPFPW010000013.1"/>
</dbReference>